<dbReference type="KEGG" id="jas:FJQ89_00525"/>
<dbReference type="Gene3D" id="3.40.190.290">
    <property type="match status" value="1"/>
</dbReference>
<evidence type="ECO:0000259" key="5">
    <source>
        <dbReference type="PROSITE" id="PS50931"/>
    </source>
</evidence>
<name>A0A4Y6R908_9BURK</name>
<keyword evidence="4" id="KW-0804">Transcription</keyword>
<keyword evidence="7" id="KW-1185">Reference proteome</keyword>
<evidence type="ECO:0000256" key="3">
    <source>
        <dbReference type="ARBA" id="ARBA00023125"/>
    </source>
</evidence>
<dbReference type="PANTHER" id="PTHR30537:SF5">
    <property type="entry name" value="HTH-TYPE TRANSCRIPTIONAL ACTIVATOR TTDR-RELATED"/>
    <property type="match status" value="1"/>
</dbReference>
<dbReference type="GO" id="GO:0006351">
    <property type="term" value="P:DNA-templated transcription"/>
    <property type="evidence" value="ECO:0007669"/>
    <property type="project" value="TreeGrafter"/>
</dbReference>
<dbReference type="RefSeq" id="WP_141168608.1">
    <property type="nucleotide sequence ID" value="NZ_CP041185.1"/>
</dbReference>
<dbReference type="FunFam" id="1.10.10.10:FF:000001">
    <property type="entry name" value="LysR family transcriptional regulator"/>
    <property type="match status" value="1"/>
</dbReference>
<protein>
    <submittedName>
        <fullName evidence="6">LysR family transcriptional regulator</fullName>
    </submittedName>
</protein>
<dbReference type="GO" id="GO:0043565">
    <property type="term" value="F:sequence-specific DNA binding"/>
    <property type="evidence" value="ECO:0007669"/>
    <property type="project" value="TreeGrafter"/>
</dbReference>
<dbReference type="InterPro" id="IPR000847">
    <property type="entry name" value="LysR_HTH_N"/>
</dbReference>
<dbReference type="AlphaFoldDB" id="A0A4Y6R908"/>
<dbReference type="SUPFAM" id="SSF53850">
    <property type="entry name" value="Periplasmic binding protein-like II"/>
    <property type="match status" value="1"/>
</dbReference>
<dbReference type="Pfam" id="PF00126">
    <property type="entry name" value="HTH_1"/>
    <property type="match status" value="1"/>
</dbReference>
<proteinExistence type="inferred from homology"/>
<dbReference type="PANTHER" id="PTHR30537">
    <property type="entry name" value="HTH-TYPE TRANSCRIPTIONAL REGULATOR"/>
    <property type="match status" value="1"/>
</dbReference>
<dbReference type="InterPro" id="IPR036390">
    <property type="entry name" value="WH_DNA-bd_sf"/>
</dbReference>
<dbReference type="PROSITE" id="PS50931">
    <property type="entry name" value="HTH_LYSR"/>
    <property type="match status" value="1"/>
</dbReference>
<sequence length="313" mass="34278">MRNALDLNTVRVYVAVVDEQSFAGAARLLTLPSSNVSRHVASLERMLGVRLLERSTRHLRMTEAGRLLYERAKPLLDALLSTEEELGAVQRELRGPLRMCMPGEAPRLLAPILAEFCSLHPGIELECDTRMTGLEVLREDVDLSIVFHRGHQEDSTFITRELATLPSIVVAAPTLLAKTGMPRYVRELKSLPCITTLSALKGQPWQFQNAAGEIVKVPVRSRYRVNSGELAVAGARQGIGFAIVAAYPCQEDLATGRLQEVPLDLCPAPLKLLGAYSHRHSVTARVRALLDLIQVRLAGSVNPPVDPITCGTV</sequence>
<keyword evidence="3" id="KW-0238">DNA-binding</keyword>
<dbReference type="InterPro" id="IPR058163">
    <property type="entry name" value="LysR-type_TF_proteobact-type"/>
</dbReference>
<evidence type="ECO:0000256" key="1">
    <source>
        <dbReference type="ARBA" id="ARBA00009437"/>
    </source>
</evidence>
<keyword evidence="2" id="KW-0805">Transcription regulation</keyword>
<accession>A0A4Y6R908</accession>
<organism evidence="6 7">
    <name type="scientific">Janthinobacterium tructae</name>
    <dbReference type="NCBI Taxonomy" id="2590869"/>
    <lineage>
        <taxon>Bacteria</taxon>
        <taxon>Pseudomonadati</taxon>
        <taxon>Pseudomonadota</taxon>
        <taxon>Betaproteobacteria</taxon>
        <taxon>Burkholderiales</taxon>
        <taxon>Oxalobacteraceae</taxon>
        <taxon>Janthinobacterium</taxon>
    </lineage>
</organism>
<comment type="similarity">
    <text evidence="1">Belongs to the LysR transcriptional regulatory family.</text>
</comment>
<evidence type="ECO:0000313" key="7">
    <source>
        <dbReference type="Proteomes" id="UP000316665"/>
    </source>
</evidence>
<dbReference type="Gene3D" id="1.10.10.10">
    <property type="entry name" value="Winged helix-like DNA-binding domain superfamily/Winged helix DNA-binding domain"/>
    <property type="match status" value="1"/>
</dbReference>
<feature type="domain" description="HTH lysR-type" evidence="5">
    <location>
        <begin position="5"/>
        <end position="62"/>
    </location>
</feature>
<dbReference type="GO" id="GO:0003700">
    <property type="term" value="F:DNA-binding transcription factor activity"/>
    <property type="evidence" value="ECO:0007669"/>
    <property type="project" value="InterPro"/>
</dbReference>
<dbReference type="EMBL" id="CP041185">
    <property type="protein sequence ID" value="QDG69064.1"/>
    <property type="molecule type" value="Genomic_DNA"/>
</dbReference>
<gene>
    <name evidence="6" type="ORF">FJQ89_00525</name>
</gene>
<dbReference type="SUPFAM" id="SSF46785">
    <property type="entry name" value="Winged helix' DNA-binding domain"/>
    <property type="match status" value="1"/>
</dbReference>
<reference evidence="6 7" key="1">
    <citation type="submission" date="2019-06" db="EMBL/GenBank/DDBJ databases">
        <title>Complete genome sequence of Janthinobacterium sp. SNU WT3 isolated from diseased rainbow trout.</title>
        <authorList>
            <person name="Oh W.T."/>
            <person name="Park S.C."/>
        </authorList>
    </citation>
    <scope>NUCLEOTIDE SEQUENCE [LARGE SCALE GENOMIC DNA]</scope>
    <source>
        <strain evidence="6 7">SNU WT3</strain>
    </source>
</reference>
<dbReference type="CDD" id="cd08422">
    <property type="entry name" value="PBP2_CrgA_like"/>
    <property type="match status" value="1"/>
</dbReference>
<dbReference type="Proteomes" id="UP000316665">
    <property type="component" value="Chromosome"/>
</dbReference>
<evidence type="ECO:0000256" key="2">
    <source>
        <dbReference type="ARBA" id="ARBA00023015"/>
    </source>
</evidence>
<dbReference type="InterPro" id="IPR036388">
    <property type="entry name" value="WH-like_DNA-bd_sf"/>
</dbReference>
<dbReference type="OrthoDB" id="6565067at2"/>
<evidence type="ECO:0000256" key="4">
    <source>
        <dbReference type="ARBA" id="ARBA00023163"/>
    </source>
</evidence>
<dbReference type="Pfam" id="PF03466">
    <property type="entry name" value="LysR_substrate"/>
    <property type="match status" value="1"/>
</dbReference>
<evidence type="ECO:0000313" key="6">
    <source>
        <dbReference type="EMBL" id="QDG69064.1"/>
    </source>
</evidence>
<dbReference type="InterPro" id="IPR005119">
    <property type="entry name" value="LysR_subst-bd"/>
</dbReference>